<reference evidence="3 4" key="1">
    <citation type="submission" date="2019-06" db="EMBL/GenBank/DDBJ databases">
        <title>Draft genome of Aliikangiella marina GYP-15.</title>
        <authorList>
            <person name="Wang G."/>
        </authorList>
    </citation>
    <scope>NUCLEOTIDE SEQUENCE [LARGE SCALE GENOMIC DNA]</scope>
    <source>
        <strain evidence="3 4">GYP-15</strain>
    </source>
</reference>
<proteinExistence type="predicted"/>
<feature type="chain" id="PRO_5021777856" evidence="1">
    <location>
        <begin position="25"/>
        <end position="186"/>
    </location>
</feature>
<feature type="domain" description="Tll0287-like" evidence="2">
    <location>
        <begin position="28"/>
        <end position="184"/>
    </location>
</feature>
<name>A0A545T9Z1_9GAMM</name>
<gene>
    <name evidence="3" type="ORF">FLL45_14295</name>
</gene>
<evidence type="ECO:0000259" key="2">
    <source>
        <dbReference type="Pfam" id="PF11845"/>
    </source>
</evidence>
<organism evidence="3 4">
    <name type="scientific">Aliikangiella marina</name>
    <dbReference type="NCBI Taxonomy" id="1712262"/>
    <lineage>
        <taxon>Bacteria</taxon>
        <taxon>Pseudomonadati</taxon>
        <taxon>Pseudomonadota</taxon>
        <taxon>Gammaproteobacteria</taxon>
        <taxon>Oceanospirillales</taxon>
        <taxon>Pleioneaceae</taxon>
        <taxon>Aliikangiella</taxon>
    </lineage>
</organism>
<comment type="caution">
    <text evidence="3">The sequence shown here is derived from an EMBL/GenBank/DDBJ whole genome shotgun (WGS) entry which is preliminary data.</text>
</comment>
<evidence type="ECO:0000313" key="3">
    <source>
        <dbReference type="EMBL" id="TQV74025.1"/>
    </source>
</evidence>
<dbReference type="AlphaFoldDB" id="A0A545T9Z1"/>
<keyword evidence="4" id="KW-1185">Reference proteome</keyword>
<dbReference type="Proteomes" id="UP000317839">
    <property type="component" value="Unassembled WGS sequence"/>
</dbReference>
<accession>A0A545T9Z1</accession>
<dbReference type="RefSeq" id="WP_142942733.1">
    <property type="nucleotide sequence ID" value="NZ_VIKR01000003.1"/>
</dbReference>
<dbReference type="InterPro" id="IPR021796">
    <property type="entry name" value="Tll0287-like_dom"/>
</dbReference>
<protein>
    <submittedName>
        <fullName evidence="3">DUF3365 domain-containing protein</fullName>
    </submittedName>
</protein>
<dbReference type="OrthoDB" id="5800769at2"/>
<dbReference type="EMBL" id="VIKR01000003">
    <property type="protein sequence ID" value="TQV74025.1"/>
    <property type="molecule type" value="Genomic_DNA"/>
</dbReference>
<keyword evidence="1" id="KW-0732">Signal</keyword>
<evidence type="ECO:0000313" key="4">
    <source>
        <dbReference type="Proteomes" id="UP000317839"/>
    </source>
</evidence>
<dbReference type="Pfam" id="PF11845">
    <property type="entry name" value="Tll0287-like"/>
    <property type="match status" value="1"/>
</dbReference>
<sequence length="186" mass="20620">MNKRQLIRSICATSIALSSFNVFAGEITAQKMADAIFAVIEADRATYTQKVVQRLQNEEEVITAEERWKEESALPLPAQMLRMGAERVSESNAGFSYALLSLWPINKQNKPKTALETKGLKMAAEKLQNFYGEETLGGKTYFTAVYPDIAVSEACVTCHNDHIDTPKTDFKIGDVMGGVVIRIPLN</sequence>
<evidence type="ECO:0000256" key="1">
    <source>
        <dbReference type="SAM" id="SignalP"/>
    </source>
</evidence>
<feature type="signal peptide" evidence="1">
    <location>
        <begin position="1"/>
        <end position="24"/>
    </location>
</feature>